<dbReference type="Proteomes" id="UP000824782">
    <property type="component" value="Unassembled WGS sequence"/>
</dbReference>
<evidence type="ECO:0000256" key="4">
    <source>
        <dbReference type="ARBA" id="ARBA00023125"/>
    </source>
</evidence>
<gene>
    <name evidence="7" type="ORF">GDO81_028018</name>
</gene>
<feature type="non-terminal residue" evidence="7">
    <location>
        <position position="177"/>
    </location>
</feature>
<name>A0AAV6Z7K0_ENGPU</name>
<dbReference type="AlphaFoldDB" id="A0AAV6Z7K0"/>
<comment type="caution">
    <text evidence="7">The sequence shown here is derived from an EMBL/GenBank/DDBJ whole genome shotgun (WGS) entry which is preliminary data.</text>
</comment>
<dbReference type="PANTHER" id="PTHR28624">
    <property type="entry name" value="COILED-COIL DOMAIN-CONTAINING PROTEIN 51"/>
    <property type="match status" value="1"/>
</dbReference>
<sequence>MPSCIIQNCTSRTVKKDSTNTIILHTLPKEINLVKSWLRQTRQTFTDLHKFSRRLMDENKNNKFRLCSLHFTEDSYIINNAGRFLKPDAVPSIFPSLEEVGVLIHENLKKQRATKRKRVNPGQIRIKRREFTEWENVSGTITTPWCRSIAIQTDSSLENSVMVQYPNTIVISPVVSP</sequence>
<evidence type="ECO:0000256" key="2">
    <source>
        <dbReference type="ARBA" id="ARBA00022771"/>
    </source>
</evidence>
<dbReference type="PROSITE" id="PS50950">
    <property type="entry name" value="ZF_THAP"/>
    <property type="match status" value="1"/>
</dbReference>
<feature type="domain" description="THAP-type" evidence="6">
    <location>
        <begin position="1"/>
        <end position="94"/>
    </location>
</feature>
<dbReference type="GO" id="GO:0008270">
    <property type="term" value="F:zinc ion binding"/>
    <property type="evidence" value="ECO:0007669"/>
    <property type="project" value="UniProtKB-KW"/>
</dbReference>
<dbReference type="SUPFAM" id="SSF57716">
    <property type="entry name" value="Glucocorticoid receptor-like (DNA-binding domain)"/>
    <property type="match status" value="1"/>
</dbReference>
<evidence type="ECO:0000259" key="6">
    <source>
        <dbReference type="PROSITE" id="PS50950"/>
    </source>
</evidence>
<evidence type="ECO:0000256" key="5">
    <source>
        <dbReference type="PROSITE-ProRule" id="PRU00309"/>
    </source>
</evidence>
<keyword evidence="3" id="KW-0862">Zinc</keyword>
<evidence type="ECO:0000256" key="1">
    <source>
        <dbReference type="ARBA" id="ARBA00022723"/>
    </source>
</evidence>
<evidence type="ECO:0000313" key="7">
    <source>
        <dbReference type="EMBL" id="KAG8541903.1"/>
    </source>
</evidence>
<dbReference type="PANTHER" id="PTHR28624:SF1">
    <property type="entry name" value="MITOCHONDRIAL POTASSIUM CHANNEL"/>
    <property type="match status" value="1"/>
</dbReference>
<dbReference type="SMART" id="SM00692">
    <property type="entry name" value="DM3"/>
    <property type="match status" value="1"/>
</dbReference>
<keyword evidence="1" id="KW-0479">Metal-binding</keyword>
<dbReference type="SMART" id="SM00980">
    <property type="entry name" value="THAP"/>
    <property type="match status" value="1"/>
</dbReference>
<dbReference type="EMBL" id="WNYA01006317">
    <property type="protein sequence ID" value="KAG8541902.1"/>
    <property type="molecule type" value="Genomic_DNA"/>
</dbReference>
<keyword evidence="8" id="KW-1185">Reference proteome</keyword>
<dbReference type="InterPro" id="IPR037660">
    <property type="entry name" value="CCDC51"/>
</dbReference>
<reference evidence="7" key="1">
    <citation type="thesis" date="2020" institute="ProQuest LLC" country="789 East Eisenhower Parkway, Ann Arbor, MI, USA">
        <title>Comparative Genomics and Chromosome Evolution.</title>
        <authorList>
            <person name="Mudd A.B."/>
        </authorList>
    </citation>
    <scope>NUCLEOTIDE SEQUENCE</scope>
    <source>
        <strain evidence="7">237g6f4</strain>
        <tissue evidence="7">Blood</tissue>
    </source>
</reference>
<keyword evidence="2 5" id="KW-0863">Zinc-finger</keyword>
<dbReference type="Pfam" id="PF05485">
    <property type="entry name" value="THAP"/>
    <property type="match status" value="1"/>
</dbReference>
<protein>
    <recommendedName>
        <fullName evidence="6">THAP-type domain-containing protein</fullName>
    </recommendedName>
</protein>
<dbReference type="EMBL" id="WNYA01006317">
    <property type="protein sequence ID" value="KAG8541903.1"/>
    <property type="molecule type" value="Genomic_DNA"/>
</dbReference>
<keyword evidence="4 5" id="KW-0238">DNA-binding</keyword>
<proteinExistence type="predicted"/>
<organism evidence="7 8">
    <name type="scientific">Engystomops pustulosus</name>
    <name type="common">Tungara frog</name>
    <name type="synonym">Physalaemus pustulosus</name>
    <dbReference type="NCBI Taxonomy" id="76066"/>
    <lineage>
        <taxon>Eukaryota</taxon>
        <taxon>Metazoa</taxon>
        <taxon>Chordata</taxon>
        <taxon>Craniata</taxon>
        <taxon>Vertebrata</taxon>
        <taxon>Euteleostomi</taxon>
        <taxon>Amphibia</taxon>
        <taxon>Batrachia</taxon>
        <taxon>Anura</taxon>
        <taxon>Neobatrachia</taxon>
        <taxon>Hyloidea</taxon>
        <taxon>Leptodactylidae</taxon>
        <taxon>Leiuperinae</taxon>
        <taxon>Engystomops</taxon>
    </lineage>
</organism>
<dbReference type="InterPro" id="IPR006612">
    <property type="entry name" value="THAP_Znf"/>
</dbReference>
<dbReference type="GO" id="GO:0003677">
    <property type="term" value="F:DNA binding"/>
    <property type="evidence" value="ECO:0007669"/>
    <property type="project" value="UniProtKB-UniRule"/>
</dbReference>
<evidence type="ECO:0000313" key="8">
    <source>
        <dbReference type="Proteomes" id="UP000824782"/>
    </source>
</evidence>
<accession>A0AAV6Z7K0</accession>
<evidence type="ECO:0000256" key="3">
    <source>
        <dbReference type="ARBA" id="ARBA00022833"/>
    </source>
</evidence>